<evidence type="ECO:0000256" key="7">
    <source>
        <dbReference type="ARBA" id="ARBA00038432"/>
    </source>
</evidence>
<dbReference type="OrthoDB" id="2543597at2759"/>
<dbReference type="GO" id="GO:0000278">
    <property type="term" value="P:mitotic cell cycle"/>
    <property type="evidence" value="ECO:0007669"/>
    <property type="project" value="TreeGrafter"/>
</dbReference>
<dbReference type="Proteomes" id="UP000019374">
    <property type="component" value="Unassembled WGS sequence"/>
</dbReference>
<evidence type="ECO:0000256" key="5">
    <source>
        <dbReference type="ARBA" id="ARBA00023242"/>
    </source>
</evidence>
<dbReference type="AlphaFoldDB" id="T5AQ21"/>
<keyword evidence="6" id="KW-0137">Centromere</keyword>
<dbReference type="GO" id="GO:0046982">
    <property type="term" value="F:protein heterodimerization activity"/>
    <property type="evidence" value="ECO:0007669"/>
    <property type="project" value="InterPro"/>
</dbReference>
<evidence type="ECO:0000313" key="9">
    <source>
        <dbReference type="Proteomes" id="UP000019374"/>
    </source>
</evidence>
<protein>
    <submittedName>
        <fullName evidence="8">Uncharacterized protein</fullName>
    </submittedName>
</protein>
<comment type="subcellular location">
    <subcellularLocation>
        <location evidence="2">Chromosome</location>
        <location evidence="2">Centromere</location>
        <location evidence="2">Kinetochore</location>
    </subcellularLocation>
    <subcellularLocation>
        <location evidence="1">Nucleus</location>
    </subcellularLocation>
</comment>
<reference evidence="8 9" key="1">
    <citation type="journal article" date="2013" name="Chin. Sci. Bull.">
        <title>Genome survey uncovers the secrets of sex and lifestyle in caterpillar fungus.</title>
        <authorList>
            <person name="Hu X."/>
            <person name="Zhang Y."/>
            <person name="Xiao G."/>
            <person name="Zheng P."/>
            <person name="Xia Y."/>
            <person name="Zhang X."/>
            <person name="St Leger R.J."/>
            <person name="Liu X."/>
            <person name="Wang C."/>
        </authorList>
    </citation>
    <scope>NUCLEOTIDE SEQUENCE [LARGE SCALE GENOMIC DNA]</scope>
    <source>
        <strain evidence="9">Co18 / CGMCC 3.14243</strain>
        <tissue evidence="8">Fruit-body</tissue>
    </source>
</reference>
<evidence type="ECO:0000256" key="2">
    <source>
        <dbReference type="ARBA" id="ARBA00004629"/>
    </source>
</evidence>
<dbReference type="EMBL" id="KE652187">
    <property type="protein sequence ID" value="EQL03928.1"/>
    <property type="molecule type" value="Genomic_DNA"/>
</dbReference>
<evidence type="ECO:0000256" key="3">
    <source>
        <dbReference type="ARBA" id="ARBA00022454"/>
    </source>
</evidence>
<name>T5AQ21_OPHSC</name>
<proteinExistence type="inferred from homology"/>
<dbReference type="GO" id="GO:0000776">
    <property type="term" value="C:kinetochore"/>
    <property type="evidence" value="ECO:0007669"/>
    <property type="project" value="UniProtKB-KW"/>
</dbReference>
<dbReference type="InterPro" id="IPR009072">
    <property type="entry name" value="Histone-fold"/>
</dbReference>
<organism evidence="8 9">
    <name type="scientific">Ophiocordyceps sinensis (strain Co18 / CGMCC 3.14243)</name>
    <name type="common">Yarsagumba caterpillar fungus</name>
    <name type="synonym">Hirsutella sinensis</name>
    <dbReference type="NCBI Taxonomy" id="911162"/>
    <lineage>
        <taxon>Eukaryota</taxon>
        <taxon>Fungi</taxon>
        <taxon>Dikarya</taxon>
        <taxon>Ascomycota</taxon>
        <taxon>Pezizomycotina</taxon>
        <taxon>Sordariomycetes</taxon>
        <taxon>Hypocreomycetidae</taxon>
        <taxon>Hypocreales</taxon>
        <taxon>Ophiocordycipitaceae</taxon>
        <taxon>Ophiocordyceps</taxon>
    </lineage>
</organism>
<evidence type="ECO:0000313" key="8">
    <source>
        <dbReference type="EMBL" id="EQL03928.1"/>
    </source>
</evidence>
<dbReference type="GO" id="GO:0051382">
    <property type="term" value="P:kinetochore assembly"/>
    <property type="evidence" value="ECO:0007669"/>
    <property type="project" value="TreeGrafter"/>
</dbReference>
<evidence type="ECO:0000256" key="4">
    <source>
        <dbReference type="ARBA" id="ARBA00022838"/>
    </source>
</evidence>
<keyword evidence="4" id="KW-0995">Kinetochore</keyword>
<sequence>MALGKSPYPKTTVKKIIKAHSGINIKKNADVTVWGHTKTWDERATDCLQIFLDYVLFMDRLVKEAAIHSKQAGERGLTARGVRKAARVRFPRRMRPGTPLANRLEQDALAKFKG</sequence>
<dbReference type="PANTHER" id="PTHR34832:SF1">
    <property type="entry name" value="CENTROMERE PROTEIN W"/>
    <property type="match status" value="1"/>
</dbReference>
<dbReference type="Gene3D" id="1.10.20.10">
    <property type="entry name" value="Histone, subunit A"/>
    <property type="match status" value="1"/>
</dbReference>
<dbReference type="GO" id="GO:0007059">
    <property type="term" value="P:chromosome segregation"/>
    <property type="evidence" value="ECO:0007669"/>
    <property type="project" value="TreeGrafter"/>
</dbReference>
<dbReference type="HOGENOM" id="CLU_159428_1_1_1"/>
<accession>T5AQ21</accession>
<keyword evidence="5" id="KW-0539">Nucleus</keyword>
<evidence type="ECO:0000256" key="6">
    <source>
        <dbReference type="ARBA" id="ARBA00023328"/>
    </source>
</evidence>
<dbReference type="CDD" id="cd13732">
    <property type="entry name" value="HFD_CENP-W"/>
    <property type="match status" value="1"/>
</dbReference>
<dbReference type="GO" id="GO:0005654">
    <property type="term" value="C:nucleoplasm"/>
    <property type="evidence" value="ECO:0007669"/>
    <property type="project" value="TreeGrafter"/>
</dbReference>
<evidence type="ECO:0000256" key="1">
    <source>
        <dbReference type="ARBA" id="ARBA00004123"/>
    </source>
</evidence>
<dbReference type="InterPro" id="IPR052484">
    <property type="entry name" value="CENP-W/WIP1"/>
</dbReference>
<comment type="similarity">
    <text evidence="7">Belongs to the CENP-W/WIP1 family.</text>
</comment>
<dbReference type="PANTHER" id="PTHR34832">
    <property type="entry name" value="CENTROMERE PROTEIN W"/>
    <property type="match status" value="1"/>
</dbReference>
<dbReference type="eggNOG" id="ENOG502SEGJ">
    <property type="taxonomic scope" value="Eukaryota"/>
</dbReference>
<keyword evidence="3" id="KW-0158">Chromosome</keyword>
<gene>
    <name evidence="8" type="ORF">OCS_00371</name>
</gene>